<feature type="non-terminal residue" evidence="8">
    <location>
        <position position="329"/>
    </location>
</feature>
<evidence type="ECO:0008006" key="10">
    <source>
        <dbReference type="Google" id="ProtNLM"/>
    </source>
</evidence>
<dbReference type="Gene3D" id="1.20.1280.290">
    <property type="match status" value="1"/>
</dbReference>
<feature type="transmembrane region" description="Helical" evidence="7">
    <location>
        <begin position="86"/>
        <end position="103"/>
    </location>
</feature>
<evidence type="ECO:0000256" key="7">
    <source>
        <dbReference type="SAM" id="Phobius"/>
    </source>
</evidence>
<keyword evidence="6 7" id="KW-0472">Membrane</keyword>
<keyword evidence="3 7" id="KW-0812">Transmembrane</keyword>
<evidence type="ECO:0000313" key="9">
    <source>
        <dbReference type="Proteomes" id="UP001189429"/>
    </source>
</evidence>
<accession>A0ABN9SHZ0</accession>
<dbReference type="SMART" id="SM00679">
    <property type="entry name" value="CTNS"/>
    <property type="match status" value="2"/>
</dbReference>
<dbReference type="PANTHER" id="PTHR13131:SF5">
    <property type="entry name" value="CYSTINOSIN"/>
    <property type="match status" value="1"/>
</dbReference>
<reference evidence="8" key="1">
    <citation type="submission" date="2023-10" db="EMBL/GenBank/DDBJ databases">
        <authorList>
            <person name="Chen Y."/>
            <person name="Shah S."/>
            <person name="Dougan E. K."/>
            <person name="Thang M."/>
            <person name="Chan C."/>
        </authorList>
    </citation>
    <scope>NUCLEOTIDE SEQUENCE [LARGE SCALE GENOMIC DNA]</scope>
</reference>
<feature type="non-terminal residue" evidence="8">
    <location>
        <position position="1"/>
    </location>
</feature>
<name>A0ABN9SHZ0_9DINO</name>
<feature type="transmembrane region" description="Helical" evidence="7">
    <location>
        <begin position="166"/>
        <end position="187"/>
    </location>
</feature>
<evidence type="ECO:0000256" key="1">
    <source>
        <dbReference type="ARBA" id="ARBA00004127"/>
    </source>
</evidence>
<keyword evidence="4" id="KW-0677">Repeat</keyword>
<evidence type="ECO:0000256" key="6">
    <source>
        <dbReference type="ARBA" id="ARBA00023136"/>
    </source>
</evidence>
<comment type="caution">
    <text evidence="8">The sequence shown here is derived from an EMBL/GenBank/DDBJ whole genome shotgun (WGS) entry which is preliminary data.</text>
</comment>
<dbReference type="InterPro" id="IPR006603">
    <property type="entry name" value="PQ-loop_rpt"/>
</dbReference>
<keyword evidence="2" id="KW-0813">Transport</keyword>
<evidence type="ECO:0000256" key="5">
    <source>
        <dbReference type="ARBA" id="ARBA00022989"/>
    </source>
</evidence>
<feature type="transmembrane region" description="Helical" evidence="7">
    <location>
        <begin position="55"/>
        <end position="74"/>
    </location>
</feature>
<dbReference type="InterPro" id="IPR005282">
    <property type="entry name" value="LC_transporter"/>
</dbReference>
<dbReference type="Proteomes" id="UP001189429">
    <property type="component" value="Unassembled WGS sequence"/>
</dbReference>
<keyword evidence="5 7" id="KW-1133">Transmembrane helix</keyword>
<organism evidence="8 9">
    <name type="scientific">Prorocentrum cordatum</name>
    <dbReference type="NCBI Taxonomy" id="2364126"/>
    <lineage>
        <taxon>Eukaryota</taxon>
        <taxon>Sar</taxon>
        <taxon>Alveolata</taxon>
        <taxon>Dinophyceae</taxon>
        <taxon>Prorocentrales</taxon>
        <taxon>Prorocentraceae</taxon>
        <taxon>Prorocentrum</taxon>
    </lineage>
</organism>
<feature type="transmembrane region" description="Helical" evidence="7">
    <location>
        <begin position="124"/>
        <end position="142"/>
    </location>
</feature>
<comment type="subcellular location">
    <subcellularLocation>
        <location evidence="1">Endomembrane system</location>
        <topology evidence="1">Multi-pass membrane protein</topology>
    </subcellularLocation>
</comment>
<dbReference type="Pfam" id="PF04193">
    <property type="entry name" value="PQ-loop"/>
    <property type="match status" value="2"/>
</dbReference>
<protein>
    <recommendedName>
        <fullName evidence="10">Cystinosin</fullName>
    </recommendedName>
</protein>
<evidence type="ECO:0000313" key="8">
    <source>
        <dbReference type="EMBL" id="CAK0831300.1"/>
    </source>
</evidence>
<dbReference type="NCBIfam" id="TIGR00951">
    <property type="entry name" value="2A43"/>
    <property type="match status" value="1"/>
</dbReference>
<evidence type="ECO:0000256" key="4">
    <source>
        <dbReference type="ARBA" id="ARBA00022737"/>
    </source>
</evidence>
<keyword evidence="9" id="KW-1185">Reference proteome</keyword>
<proteinExistence type="predicted"/>
<evidence type="ECO:0000256" key="3">
    <source>
        <dbReference type="ARBA" id="ARBA00022692"/>
    </source>
</evidence>
<sequence>AGSAMPARDMGRRSAGPIDTAALSQQHPLTPSADYGELTAGLPTRLRVWRTLERFWLLAPPLAGALCGLLAPLPEASGIPGPWRRVSAMLGWSYFCAWSVSFYPQVVQNFQRRSVVGLSLDYQLLNFAGFACYFVFNAALYWSRPVQLEYESHYGGKPSAVRLNDVVFAGHAFVLTSVTLLQIAVYYDYPPRDGADRGLRRVVASGLSAFAAVALALAAAIWASSERVASWLTYLQLLAEVKVVISTCKYCPQVWMNCRRRSTDGWNISNVLLDFTGGGLSVAQLVLDGWASGDWSAVSGDPAKLLLGNVSMLFDVIFVAQHYCLYPQR</sequence>
<dbReference type="PANTHER" id="PTHR13131">
    <property type="entry name" value="CYSTINOSIN"/>
    <property type="match status" value="1"/>
</dbReference>
<gene>
    <name evidence="8" type="ORF">PCOR1329_LOCUS29646</name>
</gene>
<evidence type="ECO:0000256" key="2">
    <source>
        <dbReference type="ARBA" id="ARBA00022448"/>
    </source>
</evidence>
<dbReference type="EMBL" id="CAUYUJ010011185">
    <property type="protein sequence ID" value="CAK0831300.1"/>
    <property type="molecule type" value="Genomic_DNA"/>
</dbReference>
<feature type="transmembrane region" description="Helical" evidence="7">
    <location>
        <begin position="199"/>
        <end position="222"/>
    </location>
</feature>